<evidence type="ECO:0000256" key="4">
    <source>
        <dbReference type="ARBA" id="ARBA00023136"/>
    </source>
</evidence>
<evidence type="ECO:0000313" key="7">
    <source>
        <dbReference type="Proteomes" id="UP000045285"/>
    </source>
</evidence>
<keyword evidence="1" id="KW-0813">Transport</keyword>
<dbReference type="PANTHER" id="PTHR11384">
    <property type="entry name" value="ATP-BINDING CASSETTE, SUB-FAMILY D MEMBER"/>
    <property type="match status" value="1"/>
</dbReference>
<organism evidence="6 7">
    <name type="scientific">Mesorhizobium plurifarium</name>
    <dbReference type="NCBI Taxonomy" id="69974"/>
    <lineage>
        <taxon>Bacteria</taxon>
        <taxon>Pseudomonadati</taxon>
        <taxon>Pseudomonadota</taxon>
        <taxon>Alphaproteobacteria</taxon>
        <taxon>Hyphomicrobiales</taxon>
        <taxon>Phyllobacteriaceae</taxon>
        <taxon>Mesorhizobium</taxon>
    </lineage>
</organism>
<accession>A0A090DGX7</accession>
<keyword evidence="4 5" id="KW-0472">Membrane</keyword>
<keyword evidence="7" id="KW-1185">Reference proteome</keyword>
<evidence type="ECO:0000256" key="5">
    <source>
        <dbReference type="SAM" id="Phobius"/>
    </source>
</evidence>
<feature type="transmembrane region" description="Helical" evidence="5">
    <location>
        <begin position="248"/>
        <end position="269"/>
    </location>
</feature>
<dbReference type="Proteomes" id="UP000045285">
    <property type="component" value="Unassembled WGS sequence"/>
</dbReference>
<feature type="transmembrane region" description="Helical" evidence="5">
    <location>
        <begin position="209"/>
        <end position="228"/>
    </location>
</feature>
<evidence type="ECO:0000256" key="1">
    <source>
        <dbReference type="ARBA" id="ARBA00022448"/>
    </source>
</evidence>
<dbReference type="PANTHER" id="PTHR11384:SF59">
    <property type="entry name" value="LYSOSOMAL COBALAMIN TRANSPORTER ABCD4"/>
    <property type="match status" value="1"/>
</dbReference>
<reference evidence="7" key="1">
    <citation type="submission" date="2014-08" db="EMBL/GenBank/DDBJ databases">
        <authorList>
            <person name="Moulin L."/>
        </authorList>
    </citation>
    <scope>NUCLEOTIDE SEQUENCE [LARGE SCALE GENOMIC DNA]</scope>
</reference>
<feature type="transmembrane region" description="Helical" evidence="5">
    <location>
        <begin position="36"/>
        <end position="57"/>
    </location>
</feature>
<dbReference type="NCBIfam" id="NF008306">
    <property type="entry name" value="PRK11098.1"/>
    <property type="match status" value="1"/>
</dbReference>
<dbReference type="Pfam" id="PF05992">
    <property type="entry name" value="SbmA_BacA"/>
    <property type="match status" value="1"/>
</dbReference>
<dbReference type="GO" id="GO:1904680">
    <property type="term" value="F:peptide transmembrane transporter activity"/>
    <property type="evidence" value="ECO:0007669"/>
    <property type="project" value="InterPro"/>
</dbReference>
<feature type="transmembrane region" description="Helical" evidence="5">
    <location>
        <begin position="63"/>
        <end position="83"/>
    </location>
</feature>
<evidence type="ECO:0000256" key="2">
    <source>
        <dbReference type="ARBA" id="ARBA00022692"/>
    </source>
</evidence>
<dbReference type="InterPro" id="IPR050835">
    <property type="entry name" value="ABC_transporter_sub-D"/>
</dbReference>
<sequence>MFVSFFPQPKLFFTSAAVWSLAAILFWFFGGEQLGAVFGLPPAAAGTPPIIGIAVLWSKPFLWFYLYFAACVAIFYAFWSWYAPHPWQNWSILMTAVILFFIYFNVQISVAVNNWYGPFFDYVQGLMSGTTPSTNAEFYKGLADFSWLALVGMNVQVVNAFIVSHWIFRWRTAMNDYFMANWGRLRHIEGASQRIQEDTMRFSQIMEDLGSTFVQSIMTLIAFLPVLIQLQAHITELPIIGAVPQPLVVAALGWCLFGTISVMVAGLKLPGLQFRNQRVEAAYRKELVYGEDHPDRAQPATTTQLFTNVRRNYFKLYFHYIYFNVVRYTYLQADNIFSLLILGPSLVAHKITFGALNQISNAFGKVTNSLQFLLNSWSTIVELQSVHKRLRAFEATLQGEQLPAIDQHYLERERAGMRPEDQPVS</sequence>
<gene>
    <name evidence="6" type="primary">sbmA</name>
    <name evidence="6" type="ORF">MPL3356_130044</name>
</gene>
<evidence type="ECO:0000256" key="3">
    <source>
        <dbReference type="ARBA" id="ARBA00022989"/>
    </source>
</evidence>
<evidence type="ECO:0000313" key="6">
    <source>
        <dbReference type="EMBL" id="CDX12891.1"/>
    </source>
</evidence>
<dbReference type="EMBL" id="CCMZ01000005">
    <property type="protein sequence ID" value="CDX12891.1"/>
    <property type="molecule type" value="Genomic_DNA"/>
</dbReference>
<dbReference type="STRING" id="69974.MPLDJ20_80071"/>
<dbReference type="AlphaFoldDB" id="A0A090DGX7"/>
<proteinExistence type="predicted"/>
<dbReference type="InterPro" id="IPR009248">
    <property type="entry name" value="SbmA_BacA"/>
</dbReference>
<name>A0A090DGX7_MESPL</name>
<feature type="transmembrane region" description="Helical" evidence="5">
    <location>
        <begin position="12"/>
        <end position="29"/>
    </location>
</feature>
<keyword evidence="3 5" id="KW-1133">Transmembrane helix</keyword>
<protein>
    <submittedName>
        <fullName evidence="6">Transporter involved in cell envelope modification</fullName>
    </submittedName>
</protein>
<keyword evidence="2 5" id="KW-0812">Transmembrane</keyword>
<dbReference type="GO" id="GO:0015833">
    <property type="term" value="P:peptide transport"/>
    <property type="evidence" value="ECO:0007669"/>
    <property type="project" value="InterPro"/>
</dbReference>
<feature type="transmembrane region" description="Helical" evidence="5">
    <location>
        <begin position="90"/>
        <end position="112"/>
    </location>
</feature>
<feature type="transmembrane region" description="Helical" evidence="5">
    <location>
        <begin position="145"/>
        <end position="168"/>
    </location>
</feature>
<dbReference type="GO" id="GO:0005886">
    <property type="term" value="C:plasma membrane"/>
    <property type="evidence" value="ECO:0007669"/>
    <property type="project" value="TreeGrafter"/>
</dbReference>